<sequence length="104" mass="11308">MAAIFQDMSASLPATSSLQKLPAFAHTTPDHPPSKMSYSTMAPAYTFYSSAPSAPNAFALFGTTESPRDTYNMYDDARHVLRPSNGRVAQAKTNKFGLKKLFGL</sequence>
<dbReference type="Proteomes" id="UP000292957">
    <property type="component" value="Unassembled WGS sequence"/>
</dbReference>
<dbReference type="OrthoDB" id="3152032at2759"/>
<reference evidence="1" key="1">
    <citation type="submission" date="2019-01" db="EMBL/GenBank/DDBJ databases">
        <title>Draft genome sequences of three monokaryotic isolates of the white-rot basidiomycete fungus Dichomitus squalens.</title>
        <authorList>
            <consortium name="DOE Joint Genome Institute"/>
            <person name="Lopez S.C."/>
            <person name="Andreopoulos B."/>
            <person name="Pangilinan J."/>
            <person name="Lipzen A."/>
            <person name="Riley R."/>
            <person name="Ahrendt S."/>
            <person name="Ng V."/>
            <person name="Barry K."/>
            <person name="Daum C."/>
            <person name="Grigoriev I.V."/>
            <person name="Hilden K.S."/>
            <person name="Makela M.R."/>
            <person name="de Vries R.P."/>
        </authorList>
    </citation>
    <scope>NUCLEOTIDE SEQUENCE [LARGE SCALE GENOMIC DNA]</scope>
    <source>
        <strain evidence="1">OM18370.1</strain>
    </source>
</reference>
<proteinExistence type="predicted"/>
<evidence type="ECO:0000313" key="1">
    <source>
        <dbReference type="EMBL" id="TBU29279.1"/>
    </source>
</evidence>
<name>A0A4Q9MNP4_9APHY</name>
<accession>A0A4Q9MNP4</accession>
<organism evidence="1">
    <name type="scientific">Dichomitus squalens</name>
    <dbReference type="NCBI Taxonomy" id="114155"/>
    <lineage>
        <taxon>Eukaryota</taxon>
        <taxon>Fungi</taxon>
        <taxon>Dikarya</taxon>
        <taxon>Basidiomycota</taxon>
        <taxon>Agaricomycotina</taxon>
        <taxon>Agaricomycetes</taxon>
        <taxon>Polyporales</taxon>
        <taxon>Polyporaceae</taxon>
        <taxon>Dichomitus</taxon>
    </lineage>
</organism>
<protein>
    <submittedName>
        <fullName evidence="1">Uncharacterized protein</fullName>
    </submittedName>
</protein>
<gene>
    <name evidence="1" type="ORF">BD311DRAFT_806283</name>
</gene>
<dbReference type="EMBL" id="ML143414">
    <property type="protein sequence ID" value="TBU29279.1"/>
    <property type="molecule type" value="Genomic_DNA"/>
</dbReference>
<dbReference type="AlphaFoldDB" id="A0A4Q9MNP4"/>